<feature type="transmembrane region" description="Helical" evidence="1">
    <location>
        <begin position="93"/>
        <end position="118"/>
    </location>
</feature>
<keyword evidence="1" id="KW-0812">Transmembrane</keyword>
<evidence type="ECO:0000256" key="1">
    <source>
        <dbReference type="SAM" id="Phobius"/>
    </source>
</evidence>
<evidence type="ECO:0008006" key="4">
    <source>
        <dbReference type="Google" id="ProtNLM"/>
    </source>
</evidence>
<keyword evidence="3" id="KW-1185">Reference proteome</keyword>
<reference evidence="2 3" key="1">
    <citation type="submission" date="2020-03" db="EMBL/GenBank/DDBJ databases">
        <title>WGS of actinomycetes isolated from Thailand.</title>
        <authorList>
            <person name="Thawai C."/>
        </authorList>
    </citation>
    <scope>NUCLEOTIDE SEQUENCE [LARGE SCALE GENOMIC DNA]</scope>
    <source>
        <strain evidence="2 3">PLAI 1-29</strain>
    </source>
</reference>
<protein>
    <recommendedName>
        <fullName evidence="4">Integral membrane protein</fullName>
    </recommendedName>
</protein>
<evidence type="ECO:0000313" key="2">
    <source>
        <dbReference type="EMBL" id="NJQ03301.1"/>
    </source>
</evidence>
<evidence type="ECO:0000313" key="3">
    <source>
        <dbReference type="Proteomes" id="UP000695264"/>
    </source>
</evidence>
<gene>
    <name evidence="2" type="ORF">HCK00_22910</name>
</gene>
<feature type="transmembrane region" description="Helical" evidence="1">
    <location>
        <begin position="292"/>
        <end position="312"/>
    </location>
</feature>
<keyword evidence="1" id="KW-0472">Membrane</keyword>
<accession>A0ABX1C057</accession>
<dbReference type="EMBL" id="JAATEN010000023">
    <property type="protein sequence ID" value="NJQ03301.1"/>
    <property type="molecule type" value="Genomic_DNA"/>
</dbReference>
<proteinExistence type="predicted"/>
<dbReference type="RefSeq" id="WP_168103921.1">
    <property type="nucleotide sequence ID" value="NZ_JAATEN010000023.1"/>
</dbReference>
<dbReference type="Proteomes" id="UP000695264">
    <property type="component" value="Unassembled WGS sequence"/>
</dbReference>
<keyword evidence="1" id="KW-1133">Transmembrane helix</keyword>
<feature type="transmembrane region" description="Helical" evidence="1">
    <location>
        <begin position="63"/>
        <end position="87"/>
    </location>
</feature>
<name>A0ABX1C057_9ACTN</name>
<feature type="transmembrane region" description="Helical" evidence="1">
    <location>
        <begin position="261"/>
        <end position="280"/>
    </location>
</feature>
<comment type="caution">
    <text evidence="2">The sequence shown here is derived from an EMBL/GenBank/DDBJ whole genome shotgun (WGS) entry which is preliminary data.</text>
</comment>
<sequence>MTLDEEMYRAFREEEAKRQAADALAKQAAYDAALSHLSRAPEEVPRTRAVIAVVAKDRWWDDVAALLIFLFALAGALPSALGANLALRGAPQLAVKAGTVAALVSVLVLLSAAGVWLAGRLDRARQRDALIHTGADTVLACVNALAAPDAERAALLQKVDDLYRRTEAGVLNAHRTRGTMGRSSPRRTTARRHAELVAGALRRDLCRVDVDPKDALRDLAGRLVEVCERYAEGRVGRLLPETDLTGVTPVTLTRRALRESAHMAVVVVAGFCGALGGWLGGQSLGLPDDFPLGAALVGLLLGGTLTGGWHRVARLAELLPGR</sequence>
<organism evidence="2 3">
    <name type="scientific">Streptomyces zingiberis</name>
    <dbReference type="NCBI Taxonomy" id="2053010"/>
    <lineage>
        <taxon>Bacteria</taxon>
        <taxon>Bacillati</taxon>
        <taxon>Actinomycetota</taxon>
        <taxon>Actinomycetes</taxon>
        <taxon>Kitasatosporales</taxon>
        <taxon>Streptomycetaceae</taxon>
        <taxon>Streptomyces</taxon>
    </lineage>
</organism>